<feature type="transmembrane region" description="Helical" evidence="1">
    <location>
        <begin position="6"/>
        <end position="27"/>
    </location>
</feature>
<dbReference type="EMBL" id="KP307925">
    <property type="protein sequence ID" value="ALK43834.1"/>
    <property type="molecule type" value="Genomic_DNA"/>
</dbReference>
<dbReference type="AlphaFoldDB" id="A0A088B1H1"/>
<reference evidence="2" key="1">
    <citation type="submission" date="2012-10" db="EMBL/GenBank/DDBJ databases">
        <title>Genotypes and Phenotypes of Staphylococcus lugdunensis Isolates Recovered from Bacteremias and Clinical Characterization.</title>
        <authorList>
            <person name="Tseng S.-P."/>
            <person name="Lin Y.-T."/>
            <person name="Tsai J.-C."/>
            <person name="Hung W.-C."/>
            <person name="Chen H.-J."/>
            <person name="Chen P.-F."/>
            <person name="Hsueh P.-R."/>
            <person name="Teng L.-J."/>
        </authorList>
    </citation>
    <scope>NUCLEOTIDE SEQUENCE</scope>
    <source>
        <strain evidence="2">NTUH-4179</strain>
    </source>
</reference>
<dbReference type="EMBL" id="KP307924">
    <property type="protein sequence ID" value="ALK43788.1"/>
    <property type="molecule type" value="Genomic_DNA"/>
</dbReference>
<dbReference type="EMBL" id="JX914566">
    <property type="protein sequence ID" value="AGL80198.1"/>
    <property type="molecule type" value="Genomic_DNA"/>
</dbReference>
<evidence type="ECO:0000313" key="2">
    <source>
        <dbReference type="EMBL" id="AGL80198.1"/>
    </source>
</evidence>
<keyword evidence="1" id="KW-0812">Transmembrane</keyword>
<protein>
    <submittedName>
        <fullName evidence="2">Truncated methicillin resistance protein MecR1</fullName>
    </submittedName>
</protein>
<reference evidence="4" key="3">
    <citation type="submission" date="2014-12" db="EMBL/GenBank/DDBJ databases">
        <title>The novel Stapyhlococcal SCCmec of Staphylococcus lugdunensis.</title>
        <authorList>
            <person name="Chou Y.T."/>
            <person name="Chang S.C."/>
            <person name="Lee M.H."/>
            <person name="Lu J.J."/>
        </authorList>
    </citation>
    <scope>NUCLEOTIDE SEQUENCE</scope>
    <source>
        <strain evidence="4">CMUH-22</strain>
    </source>
</reference>
<reference evidence="3" key="2">
    <citation type="submission" date="2014-12" db="EMBL/GenBank/DDBJ databases">
        <title>The novel Staphylococcal SCCmec of Staphylococcus lugdunensis.</title>
        <authorList>
            <person name="Chou Y.T."/>
            <person name="Chang S.C."/>
            <person name="Lee M.H."/>
            <person name="Lu J.J."/>
        </authorList>
    </citation>
    <scope>NUCLEOTIDE SEQUENCE</scope>
    <source>
        <strain evidence="3">CMUH-25</strain>
    </source>
</reference>
<sequence>MLSSFLMLSIISSLLTICVIFLVRMLYIKYTVLLQS</sequence>
<keyword evidence="1" id="KW-1133">Transmembrane helix</keyword>
<name>A0A088B1H1_STALU</name>
<proteinExistence type="predicted"/>
<accession>A0A088B1H1</accession>
<organism evidence="2">
    <name type="scientific">Staphylococcus lugdunensis</name>
    <dbReference type="NCBI Taxonomy" id="28035"/>
    <lineage>
        <taxon>Bacteria</taxon>
        <taxon>Bacillati</taxon>
        <taxon>Bacillota</taxon>
        <taxon>Bacilli</taxon>
        <taxon>Bacillales</taxon>
        <taxon>Staphylococcaceae</taxon>
        <taxon>Staphylococcus</taxon>
    </lineage>
</organism>
<keyword evidence="1" id="KW-0472">Membrane</keyword>
<evidence type="ECO:0000313" key="4">
    <source>
        <dbReference type="EMBL" id="ALK43834.1"/>
    </source>
</evidence>
<evidence type="ECO:0000313" key="3">
    <source>
        <dbReference type="EMBL" id="ALK43788.1"/>
    </source>
</evidence>
<evidence type="ECO:0000256" key="1">
    <source>
        <dbReference type="SAM" id="Phobius"/>
    </source>
</evidence>